<protein>
    <submittedName>
        <fullName evidence="1">Uncharacterized protein</fullName>
    </submittedName>
</protein>
<dbReference type="Proteomes" id="UP000237246">
    <property type="component" value="Unassembled WGS sequence"/>
</dbReference>
<dbReference type="OrthoDB" id="10458486at2759"/>
<dbReference type="AlphaFoldDB" id="A0A2P4S9K4"/>
<proteinExistence type="predicted"/>
<reference evidence="1 2" key="1">
    <citation type="submission" date="2018-01" db="EMBL/GenBank/DDBJ databases">
        <title>Comparison of the Chinese Bamboo Partridge and Red Junglefowl genome sequences highlights the importance of demography in genome evolution.</title>
        <authorList>
            <person name="Tiley G.P."/>
            <person name="Kimball R.T."/>
            <person name="Braun E.L."/>
            <person name="Burleigh J.G."/>
        </authorList>
    </citation>
    <scope>NUCLEOTIDE SEQUENCE [LARGE SCALE GENOMIC DNA]</scope>
    <source>
        <strain evidence="1">RTK389</strain>
        <tissue evidence="1">Blood</tissue>
    </source>
</reference>
<organism evidence="1 2">
    <name type="scientific">Bambusicola thoracicus</name>
    <name type="common">Chinese bamboo-partridge</name>
    <name type="synonym">Perdix thoracica</name>
    <dbReference type="NCBI Taxonomy" id="9083"/>
    <lineage>
        <taxon>Eukaryota</taxon>
        <taxon>Metazoa</taxon>
        <taxon>Chordata</taxon>
        <taxon>Craniata</taxon>
        <taxon>Vertebrata</taxon>
        <taxon>Euteleostomi</taxon>
        <taxon>Archelosauria</taxon>
        <taxon>Archosauria</taxon>
        <taxon>Dinosauria</taxon>
        <taxon>Saurischia</taxon>
        <taxon>Theropoda</taxon>
        <taxon>Coelurosauria</taxon>
        <taxon>Aves</taxon>
        <taxon>Neognathae</taxon>
        <taxon>Galloanserae</taxon>
        <taxon>Galliformes</taxon>
        <taxon>Phasianidae</taxon>
        <taxon>Perdicinae</taxon>
        <taxon>Bambusicola</taxon>
    </lineage>
</organism>
<accession>A0A2P4S9K4</accession>
<evidence type="ECO:0000313" key="1">
    <source>
        <dbReference type="EMBL" id="POI20777.1"/>
    </source>
</evidence>
<gene>
    <name evidence="1" type="ORF">CIB84_015477</name>
</gene>
<keyword evidence="2" id="KW-1185">Reference proteome</keyword>
<sequence length="132" mass="14753">MDPCFGAGGRDSAPLSIVLTSATLLPRVPQRLARFPREMLLFLGHRECVEQQQGALPPPRSFPGHHRHQGGDGIHAAIPGPSKLLDWAAQGRRGRALDMGQWQRFHQLVPAARRWPMCVPEWGQDQLSRLLQ</sequence>
<dbReference type="EMBL" id="PPHD01078254">
    <property type="protein sequence ID" value="POI20777.1"/>
    <property type="molecule type" value="Genomic_DNA"/>
</dbReference>
<evidence type="ECO:0000313" key="2">
    <source>
        <dbReference type="Proteomes" id="UP000237246"/>
    </source>
</evidence>
<name>A0A2P4S9K4_BAMTH</name>
<comment type="caution">
    <text evidence="1">The sequence shown here is derived from an EMBL/GenBank/DDBJ whole genome shotgun (WGS) entry which is preliminary data.</text>
</comment>